<gene>
    <name evidence="2" type="ORF">AVEN_79828_1</name>
</gene>
<protein>
    <submittedName>
        <fullName evidence="2">Uncharacterized protein</fullName>
    </submittedName>
</protein>
<feature type="compositionally biased region" description="Basic and acidic residues" evidence="1">
    <location>
        <begin position="86"/>
        <end position="102"/>
    </location>
</feature>
<evidence type="ECO:0000256" key="1">
    <source>
        <dbReference type="SAM" id="MobiDB-lite"/>
    </source>
</evidence>
<dbReference type="EMBL" id="BGPR01000746">
    <property type="protein sequence ID" value="GBM33933.1"/>
    <property type="molecule type" value="Genomic_DNA"/>
</dbReference>
<accession>A0A4Y2EXI2</accession>
<feature type="region of interest" description="Disordered" evidence="1">
    <location>
        <begin position="65"/>
        <end position="102"/>
    </location>
</feature>
<evidence type="ECO:0000313" key="2">
    <source>
        <dbReference type="EMBL" id="GBM33933.1"/>
    </source>
</evidence>
<name>A0A4Y2EXI2_ARAVE</name>
<comment type="caution">
    <text evidence="2">The sequence shown here is derived from an EMBL/GenBank/DDBJ whole genome shotgun (WGS) entry which is preliminary data.</text>
</comment>
<proteinExistence type="predicted"/>
<sequence length="102" mass="11495">MGSQSKLFRGINLLIYKTRLQPLATYASAIYTSTAGLLLSEMESLQSIKARQISDVSWFVRNRKHPKSAATHEHTSTIKNPPEISPRNKDTHSRERDMVPGT</sequence>
<dbReference type="AlphaFoldDB" id="A0A4Y2EXI2"/>
<keyword evidence="3" id="KW-1185">Reference proteome</keyword>
<reference evidence="2 3" key="1">
    <citation type="journal article" date="2019" name="Sci. Rep.">
        <title>Orb-weaving spider Araneus ventricosus genome elucidates the spidroin gene catalogue.</title>
        <authorList>
            <person name="Kono N."/>
            <person name="Nakamura H."/>
            <person name="Ohtoshi R."/>
            <person name="Moran D.A.P."/>
            <person name="Shinohara A."/>
            <person name="Yoshida Y."/>
            <person name="Fujiwara M."/>
            <person name="Mori M."/>
            <person name="Tomita M."/>
            <person name="Arakawa K."/>
        </authorList>
    </citation>
    <scope>NUCLEOTIDE SEQUENCE [LARGE SCALE GENOMIC DNA]</scope>
</reference>
<dbReference type="Proteomes" id="UP000499080">
    <property type="component" value="Unassembled WGS sequence"/>
</dbReference>
<organism evidence="2 3">
    <name type="scientific">Araneus ventricosus</name>
    <name type="common">Orbweaver spider</name>
    <name type="synonym">Epeira ventricosa</name>
    <dbReference type="NCBI Taxonomy" id="182803"/>
    <lineage>
        <taxon>Eukaryota</taxon>
        <taxon>Metazoa</taxon>
        <taxon>Ecdysozoa</taxon>
        <taxon>Arthropoda</taxon>
        <taxon>Chelicerata</taxon>
        <taxon>Arachnida</taxon>
        <taxon>Araneae</taxon>
        <taxon>Araneomorphae</taxon>
        <taxon>Entelegynae</taxon>
        <taxon>Araneoidea</taxon>
        <taxon>Araneidae</taxon>
        <taxon>Araneus</taxon>
    </lineage>
</organism>
<evidence type="ECO:0000313" key="3">
    <source>
        <dbReference type="Proteomes" id="UP000499080"/>
    </source>
</evidence>